<evidence type="ECO:0000256" key="5">
    <source>
        <dbReference type="ARBA" id="ARBA00022827"/>
    </source>
</evidence>
<dbReference type="RefSeq" id="WP_227180586.1">
    <property type="nucleotide sequence ID" value="NZ_JAJBZT010000004.1"/>
</dbReference>
<evidence type="ECO:0000256" key="3">
    <source>
        <dbReference type="ARBA" id="ARBA00005349"/>
    </source>
</evidence>
<dbReference type="PANTHER" id="PTHR43876">
    <property type="entry name" value="UBIQUINONE BIOSYNTHESIS MONOOXYGENASE COQ6, MITOCHONDRIAL"/>
    <property type="match status" value="1"/>
</dbReference>
<dbReference type="Proteomes" id="UP001165395">
    <property type="component" value="Unassembled WGS sequence"/>
</dbReference>
<protein>
    <submittedName>
        <fullName evidence="9">UbiH/UbiF family hydroxylase</fullName>
    </submittedName>
</protein>
<name>A0ABS8D6L7_9NEIS</name>
<dbReference type="PRINTS" id="PR00420">
    <property type="entry name" value="RNGMNOXGNASE"/>
</dbReference>
<dbReference type="NCBIfam" id="TIGR01988">
    <property type="entry name" value="Ubi-OHases"/>
    <property type="match status" value="1"/>
</dbReference>
<keyword evidence="7" id="KW-0503">Monooxygenase</keyword>
<reference evidence="9" key="1">
    <citation type="submission" date="2021-10" db="EMBL/GenBank/DDBJ databases">
        <title>The complete genome sequence of Leeia sp. TBRC 13508.</title>
        <authorList>
            <person name="Charoenyingcharoen P."/>
            <person name="Yukphan P."/>
        </authorList>
    </citation>
    <scope>NUCLEOTIDE SEQUENCE</scope>
    <source>
        <strain evidence="9">TBRC 13508</strain>
    </source>
</reference>
<evidence type="ECO:0000259" key="8">
    <source>
        <dbReference type="Pfam" id="PF01494"/>
    </source>
</evidence>
<evidence type="ECO:0000313" key="10">
    <source>
        <dbReference type="Proteomes" id="UP001165395"/>
    </source>
</evidence>
<dbReference type="InterPro" id="IPR018168">
    <property type="entry name" value="Ubi_Hdrlase_CS"/>
</dbReference>
<evidence type="ECO:0000313" key="9">
    <source>
        <dbReference type="EMBL" id="MCB6183816.1"/>
    </source>
</evidence>
<dbReference type="InterPro" id="IPR002938">
    <property type="entry name" value="FAD-bd"/>
</dbReference>
<evidence type="ECO:0000256" key="7">
    <source>
        <dbReference type="ARBA" id="ARBA00023033"/>
    </source>
</evidence>
<dbReference type="EMBL" id="JAJBZT010000004">
    <property type="protein sequence ID" value="MCB6183816.1"/>
    <property type="molecule type" value="Genomic_DNA"/>
</dbReference>
<dbReference type="PROSITE" id="PS01304">
    <property type="entry name" value="UBIH"/>
    <property type="match status" value="1"/>
</dbReference>
<dbReference type="Pfam" id="PF01494">
    <property type="entry name" value="FAD_binding_3"/>
    <property type="match status" value="1"/>
</dbReference>
<dbReference type="PANTHER" id="PTHR43876:SF7">
    <property type="entry name" value="UBIQUINONE BIOSYNTHESIS MONOOXYGENASE COQ6, MITOCHONDRIAL"/>
    <property type="match status" value="1"/>
</dbReference>
<dbReference type="InterPro" id="IPR036188">
    <property type="entry name" value="FAD/NAD-bd_sf"/>
</dbReference>
<dbReference type="InterPro" id="IPR010971">
    <property type="entry name" value="UbiH/COQ6"/>
</dbReference>
<gene>
    <name evidence="9" type="ORF">LIN78_09685</name>
</gene>
<comment type="caution">
    <text evidence="9">The sequence shown here is derived from an EMBL/GenBank/DDBJ whole genome shotgun (WGS) entry which is preliminary data.</text>
</comment>
<keyword evidence="4" id="KW-0285">Flavoprotein</keyword>
<comment type="cofactor">
    <cofactor evidence="1">
        <name>FAD</name>
        <dbReference type="ChEBI" id="CHEBI:57692"/>
    </cofactor>
</comment>
<evidence type="ECO:0000256" key="1">
    <source>
        <dbReference type="ARBA" id="ARBA00001974"/>
    </source>
</evidence>
<dbReference type="InterPro" id="IPR051205">
    <property type="entry name" value="UbiH/COQ6_monooxygenase"/>
</dbReference>
<comment type="similarity">
    <text evidence="3">Belongs to the UbiH/COQ6 family.</text>
</comment>
<sequence>MDALFDIVIVGGGLVGASLACRLKNANFKIALVEGQSPAEDLYEWDQRIYAISRGSKRYLEEAGAWQKMDFSRCQPVSKMDISGDTSGNLVFDAANAQLSELAVILESRHLQGAIWNALPTSERFELVQPARPVSVSYHSHYAELLLDNGRTLNTKLIVGADGARSWVRQQVQTQAGRSDQPIPYRQKGVVANFNTEKPHHGVAWQWFQADGSILAWLPLSGNRMSMVWSAQDELADELCALSAEDLAARVEVAGGKLLGKLTPITPAAGFPLRALVLPNLVGRRMALVGDAAHLVHPLAGQGVNLGFQDAKDLANILLSSPSVDCGSPSLLQRYERNRRFDILAMDGVTKNLHRLFNAQGSAPKWIRNIGMTITNKAPLIKEALIRHALG</sequence>
<keyword evidence="6" id="KW-0560">Oxidoreductase</keyword>
<comment type="pathway">
    <text evidence="2">Cofactor biosynthesis; ubiquinone biosynthesis.</text>
</comment>
<dbReference type="SUPFAM" id="SSF51905">
    <property type="entry name" value="FAD/NAD(P)-binding domain"/>
    <property type="match status" value="1"/>
</dbReference>
<accession>A0ABS8D6L7</accession>
<evidence type="ECO:0000256" key="2">
    <source>
        <dbReference type="ARBA" id="ARBA00004749"/>
    </source>
</evidence>
<dbReference type="Gene3D" id="3.50.50.60">
    <property type="entry name" value="FAD/NAD(P)-binding domain"/>
    <property type="match status" value="2"/>
</dbReference>
<evidence type="ECO:0000256" key="4">
    <source>
        <dbReference type="ARBA" id="ARBA00022630"/>
    </source>
</evidence>
<keyword evidence="5" id="KW-0274">FAD</keyword>
<feature type="domain" description="FAD-binding" evidence="8">
    <location>
        <begin position="148"/>
        <end position="340"/>
    </location>
</feature>
<proteinExistence type="inferred from homology"/>
<dbReference type="NCBIfam" id="NF005788">
    <property type="entry name" value="PRK07608.1-3"/>
    <property type="match status" value="1"/>
</dbReference>
<organism evidence="9 10">
    <name type="scientific">Leeia speluncae</name>
    <dbReference type="NCBI Taxonomy" id="2884804"/>
    <lineage>
        <taxon>Bacteria</taxon>
        <taxon>Pseudomonadati</taxon>
        <taxon>Pseudomonadota</taxon>
        <taxon>Betaproteobacteria</taxon>
        <taxon>Neisseriales</taxon>
        <taxon>Leeiaceae</taxon>
        <taxon>Leeia</taxon>
    </lineage>
</organism>
<evidence type="ECO:0000256" key="6">
    <source>
        <dbReference type="ARBA" id="ARBA00023002"/>
    </source>
</evidence>
<keyword evidence="10" id="KW-1185">Reference proteome</keyword>